<reference evidence="2" key="1">
    <citation type="submission" date="2022-01" db="EMBL/GenBank/DDBJ databases">
        <authorList>
            <person name="King R."/>
        </authorList>
    </citation>
    <scope>NUCLEOTIDE SEQUENCE</scope>
</reference>
<feature type="region of interest" description="Disordered" evidence="1">
    <location>
        <begin position="20"/>
        <end position="53"/>
    </location>
</feature>
<dbReference type="AlphaFoldDB" id="A0A9P0GMH0"/>
<name>A0A9P0GMH0_9CUCU</name>
<keyword evidence="3" id="KW-1185">Reference proteome</keyword>
<dbReference type="Proteomes" id="UP001153636">
    <property type="component" value="Chromosome 8"/>
</dbReference>
<sequence>SFAWLLIFSNKVQCSVRNRLGTGRPHTARTSENIERVRESVEESAETSTRRRSAQLGLSRRSLQRILATLHMFPYKIQLVQEIKPTDYQQRLDYAIALQRKARENRDFIDNIIMSDEAHFHLNGFVNKQNIRIWATENPRVVYQRELHPLKCTVWCGVSSERDIFLRE</sequence>
<feature type="non-terminal residue" evidence="2">
    <location>
        <position position="1"/>
    </location>
</feature>
<evidence type="ECO:0000313" key="3">
    <source>
        <dbReference type="Proteomes" id="UP001153636"/>
    </source>
</evidence>
<gene>
    <name evidence="2" type="ORF">PSYICH_LOCUS14251</name>
</gene>
<accession>A0A9P0GMH0</accession>
<dbReference type="InterPro" id="IPR036397">
    <property type="entry name" value="RNaseH_sf"/>
</dbReference>
<dbReference type="Gene3D" id="3.30.420.10">
    <property type="entry name" value="Ribonuclease H-like superfamily/Ribonuclease H"/>
    <property type="match status" value="1"/>
</dbReference>
<dbReference type="GO" id="GO:0003676">
    <property type="term" value="F:nucleic acid binding"/>
    <property type="evidence" value="ECO:0007669"/>
    <property type="project" value="InterPro"/>
</dbReference>
<dbReference type="PANTHER" id="PTHR47326">
    <property type="entry name" value="TRANSPOSABLE ELEMENT TC3 TRANSPOSASE-LIKE PROTEIN"/>
    <property type="match status" value="1"/>
</dbReference>
<dbReference type="OrthoDB" id="7996123at2759"/>
<protein>
    <recommendedName>
        <fullName evidence="4">Transposase</fullName>
    </recommendedName>
</protein>
<dbReference type="PANTHER" id="PTHR47326:SF1">
    <property type="entry name" value="HTH PSQ-TYPE DOMAIN-CONTAINING PROTEIN"/>
    <property type="match status" value="1"/>
</dbReference>
<feature type="compositionally biased region" description="Basic and acidic residues" evidence="1">
    <location>
        <begin position="32"/>
        <end position="41"/>
    </location>
</feature>
<evidence type="ECO:0008006" key="4">
    <source>
        <dbReference type="Google" id="ProtNLM"/>
    </source>
</evidence>
<proteinExistence type="predicted"/>
<evidence type="ECO:0000313" key="2">
    <source>
        <dbReference type="EMBL" id="CAH1114353.1"/>
    </source>
</evidence>
<dbReference type="EMBL" id="OV651820">
    <property type="protein sequence ID" value="CAH1114353.1"/>
    <property type="molecule type" value="Genomic_DNA"/>
</dbReference>
<organism evidence="2 3">
    <name type="scientific">Psylliodes chrysocephalus</name>
    <dbReference type="NCBI Taxonomy" id="3402493"/>
    <lineage>
        <taxon>Eukaryota</taxon>
        <taxon>Metazoa</taxon>
        <taxon>Ecdysozoa</taxon>
        <taxon>Arthropoda</taxon>
        <taxon>Hexapoda</taxon>
        <taxon>Insecta</taxon>
        <taxon>Pterygota</taxon>
        <taxon>Neoptera</taxon>
        <taxon>Endopterygota</taxon>
        <taxon>Coleoptera</taxon>
        <taxon>Polyphaga</taxon>
        <taxon>Cucujiformia</taxon>
        <taxon>Chrysomeloidea</taxon>
        <taxon>Chrysomelidae</taxon>
        <taxon>Galerucinae</taxon>
        <taxon>Alticini</taxon>
        <taxon>Psylliodes</taxon>
    </lineage>
</organism>
<evidence type="ECO:0000256" key="1">
    <source>
        <dbReference type="SAM" id="MobiDB-lite"/>
    </source>
</evidence>